<reference evidence="3" key="1">
    <citation type="submission" date="2022-11" db="UniProtKB">
        <authorList>
            <consortium name="WormBaseParasite"/>
        </authorList>
    </citation>
    <scope>IDENTIFICATION</scope>
</reference>
<sequence length="81" mass="9502">MRSVYLLFAVGLLMASTTNCLISYNFHRPINWQKTFLSLAKFNPTQVKAFHVKRGKLRAPVFYAGYPIYPFHSRAYTERKQ</sequence>
<keyword evidence="1" id="KW-0732">Signal</keyword>
<protein>
    <submittedName>
        <fullName evidence="3">Secreted protein</fullName>
    </submittedName>
</protein>
<feature type="chain" id="PRO_5037633141" evidence="1">
    <location>
        <begin position="21"/>
        <end position="81"/>
    </location>
</feature>
<name>A0A914XVI4_9BILA</name>
<accession>A0A914XVI4</accession>
<keyword evidence="2" id="KW-1185">Reference proteome</keyword>
<feature type="signal peptide" evidence="1">
    <location>
        <begin position="1"/>
        <end position="20"/>
    </location>
</feature>
<dbReference type="AlphaFoldDB" id="A0A914XVI4"/>
<evidence type="ECO:0000313" key="3">
    <source>
        <dbReference type="WBParaSite" id="PSAMB.scaffold98size80244.g1739.t1"/>
    </source>
</evidence>
<dbReference type="Proteomes" id="UP000887566">
    <property type="component" value="Unplaced"/>
</dbReference>
<organism evidence="2 3">
    <name type="scientific">Plectus sambesii</name>
    <dbReference type="NCBI Taxonomy" id="2011161"/>
    <lineage>
        <taxon>Eukaryota</taxon>
        <taxon>Metazoa</taxon>
        <taxon>Ecdysozoa</taxon>
        <taxon>Nematoda</taxon>
        <taxon>Chromadorea</taxon>
        <taxon>Plectida</taxon>
        <taxon>Plectina</taxon>
        <taxon>Plectoidea</taxon>
        <taxon>Plectidae</taxon>
        <taxon>Plectus</taxon>
    </lineage>
</organism>
<evidence type="ECO:0000313" key="2">
    <source>
        <dbReference type="Proteomes" id="UP000887566"/>
    </source>
</evidence>
<proteinExistence type="predicted"/>
<dbReference type="WBParaSite" id="PSAMB.scaffold98size80244.g1739.t1">
    <property type="protein sequence ID" value="PSAMB.scaffold98size80244.g1739.t1"/>
    <property type="gene ID" value="PSAMB.scaffold98size80244.g1739"/>
</dbReference>
<evidence type="ECO:0000256" key="1">
    <source>
        <dbReference type="SAM" id="SignalP"/>
    </source>
</evidence>